<dbReference type="PANTHER" id="PTHR10151">
    <property type="entry name" value="ECTONUCLEOTIDE PYROPHOSPHATASE/PHOSPHODIESTERASE"/>
    <property type="match status" value="1"/>
</dbReference>
<protein>
    <recommendedName>
        <fullName evidence="3">Metalloenzyme domain-containing protein</fullName>
    </recommendedName>
</protein>
<dbReference type="InterPro" id="IPR017850">
    <property type="entry name" value="Alkaline_phosphatase_core_sf"/>
</dbReference>
<dbReference type="Pfam" id="PF01663">
    <property type="entry name" value="Phosphodiest"/>
    <property type="match status" value="1"/>
</dbReference>
<dbReference type="InterPro" id="IPR002591">
    <property type="entry name" value="Phosphodiest/P_Trfase"/>
</dbReference>
<accession>A0A2K2FD76</accession>
<comment type="caution">
    <text evidence="1">The sequence shown here is derived from an EMBL/GenBank/DDBJ whole genome shotgun (WGS) entry which is preliminary data.</text>
</comment>
<dbReference type="EMBL" id="NIOJ01000045">
    <property type="protein sequence ID" value="PNT96728.1"/>
    <property type="molecule type" value="Genomic_DNA"/>
</dbReference>
<keyword evidence="2" id="KW-1185">Reference proteome</keyword>
<dbReference type="KEGG" id="cthd:CDO33_12215"/>
<proteinExistence type="predicted"/>
<organism evidence="1 2">
    <name type="scientific">Clostridium thermosuccinogenes</name>
    <dbReference type="NCBI Taxonomy" id="84032"/>
    <lineage>
        <taxon>Bacteria</taxon>
        <taxon>Bacillati</taxon>
        <taxon>Bacillota</taxon>
        <taxon>Clostridia</taxon>
        <taxon>Eubacteriales</taxon>
        <taxon>Clostridiaceae</taxon>
        <taxon>Clostridium</taxon>
    </lineage>
</organism>
<sequence>MFMYLLNTLGGESSMNEKVILVLVDGLRPDSIPLCGHGFLSEIARKGLSTMNASTVMPSVTLPCHMSLFHSVDPNRHGILTNTWVPQVRPVKGICERLCEAGKKSAFFYNWEELRDLSRPGSLHLNWYMHYKHGGTDDKVINAAMQYIEEYLPDFAFIYLGDTDVYGHDYGWMSKEYLNSVNNASCCIERLYNAFSDRYTFIITADHGGHDRSHGMDTPEDMTIPVIISGNNVKAGELPADTNIKDIAPTIVKLLGVEADSDWEGKCLI</sequence>
<dbReference type="Gene3D" id="3.40.720.10">
    <property type="entry name" value="Alkaline Phosphatase, subunit A"/>
    <property type="match status" value="1"/>
</dbReference>
<evidence type="ECO:0008006" key="3">
    <source>
        <dbReference type="Google" id="ProtNLM"/>
    </source>
</evidence>
<gene>
    <name evidence="1" type="ORF">CDQ84_14665</name>
</gene>
<dbReference type="Proteomes" id="UP000236151">
    <property type="component" value="Unassembled WGS sequence"/>
</dbReference>
<dbReference type="SUPFAM" id="SSF53649">
    <property type="entry name" value="Alkaline phosphatase-like"/>
    <property type="match status" value="1"/>
</dbReference>
<evidence type="ECO:0000313" key="2">
    <source>
        <dbReference type="Proteomes" id="UP000236151"/>
    </source>
</evidence>
<reference evidence="2" key="1">
    <citation type="submission" date="2017-06" db="EMBL/GenBank/DDBJ databases">
        <title>Investigating the central metabolism of Clostridium thermosuccinogenes.</title>
        <authorList>
            <person name="Koendjbiharie J.G."/>
            <person name="Van Kranenburg R."/>
            <person name="Vriesendorp B."/>
        </authorList>
    </citation>
    <scope>NUCLEOTIDE SEQUENCE [LARGE SCALE GENOMIC DNA]</scope>
    <source>
        <strain evidence="2">DSM 5806</strain>
    </source>
</reference>
<dbReference type="GO" id="GO:0016787">
    <property type="term" value="F:hydrolase activity"/>
    <property type="evidence" value="ECO:0007669"/>
    <property type="project" value="UniProtKB-ARBA"/>
</dbReference>
<dbReference type="PANTHER" id="PTHR10151:SF120">
    <property type="entry name" value="BIS(5'-ADENOSYL)-TRIPHOSPHATASE"/>
    <property type="match status" value="1"/>
</dbReference>
<dbReference type="AlphaFoldDB" id="A0A2K2FD76"/>
<name>A0A2K2FD76_9CLOT</name>
<evidence type="ECO:0000313" key="1">
    <source>
        <dbReference type="EMBL" id="PNT96728.1"/>
    </source>
</evidence>